<dbReference type="EMBL" id="JYDP01000107">
    <property type="protein sequence ID" value="KRZ07140.1"/>
    <property type="molecule type" value="Genomic_DNA"/>
</dbReference>
<keyword evidence="3" id="KW-1185">Reference proteome</keyword>
<evidence type="ECO:0000313" key="3">
    <source>
        <dbReference type="Proteomes" id="UP000055024"/>
    </source>
</evidence>
<dbReference type="Proteomes" id="UP000055024">
    <property type="component" value="Unassembled WGS sequence"/>
</dbReference>
<feature type="region of interest" description="Disordered" evidence="1">
    <location>
        <begin position="55"/>
        <end position="89"/>
    </location>
</feature>
<evidence type="ECO:0000256" key="1">
    <source>
        <dbReference type="SAM" id="MobiDB-lite"/>
    </source>
</evidence>
<comment type="caution">
    <text evidence="2">The sequence shown here is derived from an EMBL/GenBank/DDBJ whole genome shotgun (WGS) entry which is preliminary data.</text>
</comment>
<sequence>MQKVLQLHHFIHGREIEDEANKRCSWFISIHQNLTMCDDLGTRVDDMESWGRDAELATPMSADRRTLEKTNKDSSELYKSKQEFEKREH</sequence>
<proteinExistence type="predicted"/>
<name>A0A0V1HAE2_9BILA</name>
<evidence type="ECO:0000313" key="2">
    <source>
        <dbReference type="EMBL" id="KRZ07140.1"/>
    </source>
</evidence>
<protein>
    <submittedName>
        <fullName evidence="2">Uncharacterized protein</fullName>
    </submittedName>
</protein>
<gene>
    <name evidence="2" type="ORF">T11_5912</name>
</gene>
<dbReference type="AlphaFoldDB" id="A0A0V1HAE2"/>
<organism evidence="2 3">
    <name type="scientific">Trichinella zimbabwensis</name>
    <dbReference type="NCBI Taxonomy" id="268475"/>
    <lineage>
        <taxon>Eukaryota</taxon>
        <taxon>Metazoa</taxon>
        <taxon>Ecdysozoa</taxon>
        <taxon>Nematoda</taxon>
        <taxon>Enoplea</taxon>
        <taxon>Dorylaimia</taxon>
        <taxon>Trichinellida</taxon>
        <taxon>Trichinellidae</taxon>
        <taxon>Trichinella</taxon>
    </lineage>
</organism>
<accession>A0A0V1HAE2</accession>
<reference evidence="2 3" key="1">
    <citation type="submission" date="2015-01" db="EMBL/GenBank/DDBJ databases">
        <title>Evolution of Trichinella species and genotypes.</title>
        <authorList>
            <person name="Korhonen P.K."/>
            <person name="Edoardo P."/>
            <person name="Giuseppe L.R."/>
            <person name="Gasser R.B."/>
        </authorList>
    </citation>
    <scope>NUCLEOTIDE SEQUENCE [LARGE SCALE GENOMIC DNA]</scope>
    <source>
        <strain evidence="2">ISS1029</strain>
    </source>
</reference>
<feature type="compositionally biased region" description="Basic and acidic residues" evidence="1">
    <location>
        <begin position="62"/>
        <end position="89"/>
    </location>
</feature>